<reference evidence="2" key="1">
    <citation type="submission" date="2014-12" db="EMBL/GenBank/DDBJ databases">
        <title>Genome Sequence of Valsa Canker Pathogens Uncovers a Specific Adaption of Colonization on Woody Bark.</title>
        <authorList>
            <person name="Yin Z."/>
            <person name="Liu H."/>
            <person name="Gao X."/>
            <person name="Li Z."/>
            <person name="Song N."/>
            <person name="Ke X."/>
            <person name="Dai Q."/>
            <person name="Wu Y."/>
            <person name="Sun Y."/>
            <person name="Xu J.-R."/>
            <person name="Kang Z.K."/>
            <person name="Wang L."/>
            <person name="Huang L."/>
        </authorList>
    </citation>
    <scope>NUCLEOTIDE SEQUENCE [LARGE SCALE GENOMIC DNA]</scope>
    <source>
        <strain evidence="2">03-8</strain>
    </source>
</reference>
<dbReference type="Pfam" id="PF26639">
    <property type="entry name" value="Het-6_barrel"/>
    <property type="match status" value="1"/>
</dbReference>
<sequence>MSSTEPSSLQDIQALQANLVPLQPLDLKAKQIRILHLLPGQGDDPIRCELYPAYLSDQPYYEALSYVWGDPKVVKPIFLEDRQVQVTTNLEAALRALRLREETRHMWVDALCINQTDDAEKTHQVNLMSEIYKGTALALLWLGSITADAQEYEDEESGSKISYIDAANAFDFIRKAAEAGDDGHFVFDEDSREAGAIQATLDSCYALWRLVGLSWWHRIWTVQEAVLPRKAIILCDSLKLDWSTFVMASKTIKKHDEKECCIDLSSAQGLYLLSFWSSVNQIEYCRGTHLKFIDALRVHNKRTAGDSRDYLYALLGLDTDWGAQLSVLVDYSLSPQEVFYRMTTGLIRLSNNLTPLIRLRQPSTDALLPTWVNDLSAAADSSGVIFQRYDRYSASKGMALSVGFSPQRELKSRGILVDEVERISDPYDLTRKDEIYRQWIELLELDDVKGRNRPYPTGRSSYLEAFHRLISDGLDRDFSVADWLDGVVSFYESKNIWNSCLFITKKNLIGLGYKHMRVGDMVHVLFGGNYPFLLRPIKEGRDKGCYTYIGHCYVQGIMHGEAVQDDDKGEVFTIV</sequence>
<protein>
    <submittedName>
        <fullName evidence="2">Heterokaryon incompatibility protein 6, OR allele</fullName>
    </submittedName>
</protein>
<dbReference type="InterPro" id="IPR052895">
    <property type="entry name" value="HetReg/Transcr_Mod"/>
</dbReference>
<dbReference type="PANTHER" id="PTHR24148">
    <property type="entry name" value="ANKYRIN REPEAT DOMAIN-CONTAINING PROTEIN 39 HOMOLOG-RELATED"/>
    <property type="match status" value="1"/>
</dbReference>
<feature type="domain" description="Heterokaryon incompatibility" evidence="1">
    <location>
        <begin position="61"/>
        <end position="224"/>
    </location>
</feature>
<evidence type="ECO:0000313" key="3">
    <source>
        <dbReference type="Proteomes" id="UP000078559"/>
    </source>
</evidence>
<organism evidence="2 3">
    <name type="scientific">Cytospora mali</name>
    <name type="common">Apple Valsa canker fungus</name>
    <name type="synonym">Valsa mali</name>
    <dbReference type="NCBI Taxonomy" id="578113"/>
    <lineage>
        <taxon>Eukaryota</taxon>
        <taxon>Fungi</taxon>
        <taxon>Dikarya</taxon>
        <taxon>Ascomycota</taxon>
        <taxon>Pezizomycotina</taxon>
        <taxon>Sordariomycetes</taxon>
        <taxon>Sordariomycetidae</taxon>
        <taxon>Diaporthales</taxon>
        <taxon>Cytosporaceae</taxon>
        <taxon>Cytospora</taxon>
    </lineage>
</organism>
<dbReference type="Proteomes" id="UP000078559">
    <property type="component" value="Chromosome 4"/>
</dbReference>
<evidence type="ECO:0000313" key="2">
    <source>
        <dbReference type="EMBL" id="KUI68552.1"/>
    </source>
</evidence>
<dbReference type="PANTHER" id="PTHR24148:SF82">
    <property type="entry name" value="HETEROKARYON INCOMPATIBILITY DOMAIN-CONTAINING PROTEIN"/>
    <property type="match status" value="1"/>
</dbReference>
<dbReference type="EMBL" id="CM003101">
    <property type="protein sequence ID" value="KUI68552.1"/>
    <property type="molecule type" value="Genomic_DNA"/>
</dbReference>
<proteinExistence type="predicted"/>
<accession>A0A194VX26</accession>
<dbReference type="AlphaFoldDB" id="A0A194VX26"/>
<name>A0A194VX26_CYTMA</name>
<dbReference type="OrthoDB" id="5571888at2759"/>
<dbReference type="InterPro" id="IPR010730">
    <property type="entry name" value="HET"/>
</dbReference>
<keyword evidence="3" id="KW-1185">Reference proteome</keyword>
<gene>
    <name evidence="2" type="ORF">VM1G_04516</name>
</gene>
<evidence type="ECO:0000259" key="1">
    <source>
        <dbReference type="Pfam" id="PF06985"/>
    </source>
</evidence>
<dbReference type="Pfam" id="PF06985">
    <property type="entry name" value="HET"/>
    <property type="match status" value="1"/>
</dbReference>